<dbReference type="InterPro" id="IPR002686">
    <property type="entry name" value="Transposase_17"/>
</dbReference>
<organism evidence="2 3">
    <name type="scientific">Candidatus Kaiserbacteria bacterium RIFOXYD1_FULL_47_14</name>
    <dbReference type="NCBI Taxonomy" id="1798533"/>
    <lineage>
        <taxon>Bacteria</taxon>
        <taxon>Candidatus Kaiseribacteriota</taxon>
    </lineage>
</organism>
<evidence type="ECO:0000259" key="1">
    <source>
        <dbReference type="SMART" id="SM01321"/>
    </source>
</evidence>
<dbReference type="PANTHER" id="PTHR34322">
    <property type="entry name" value="TRANSPOSASE, Y1_TNP DOMAIN-CONTAINING"/>
    <property type="match status" value="1"/>
</dbReference>
<dbReference type="Gene3D" id="3.30.70.1290">
    <property type="entry name" value="Transposase IS200-like"/>
    <property type="match status" value="1"/>
</dbReference>
<evidence type="ECO:0000313" key="2">
    <source>
        <dbReference type="EMBL" id="OGG94179.1"/>
    </source>
</evidence>
<evidence type="ECO:0000313" key="3">
    <source>
        <dbReference type="Proteomes" id="UP000176867"/>
    </source>
</evidence>
<name>A0A1F6G7V1_9BACT</name>
<gene>
    <name evidence="2" type="ORF">A2609_00165</name>
</gene>
<comment type="caution">
    <text evidence="2">The sequence shown here is derived from an EMBL/GenBank/DDBJ whole genome shotgun (WGS) entry which is preliminary data.</text>
</comment>
<reference evidence="2 3" key="1">
    <citation type="journal article" date="2016" name="Nat. Commun.">
        <title>Thousands of microbial genomes shed light on interconnected biogeochemical processes in an aquifer system.</title>
        <authorList>
            <person name="Anantharaman K."/>
            <person name="Brown C.T."/>
            <person name="Hug L.A."/>
            <person name="Sharon I."/>
            <person name="Castelle C.J."/>
            <person name="Probst A.J."/>
            <person name="Thomas B.C."/>
            <person name="Singh A."/>
            <person name="Wilkins M.J."/>
            <person name="Karaoz U."/>
            <person name="Brodie E.L."/>
            <person name="Williams K.H."/>
            <person name="Hubbard S.S."/>
            <person name="Banfield J.F."/>
        </authorList>
    </citation>
    <scope>NUCLEOTIDE SEQUENCE [LARGE SCALE GENOMIC DNA]</scope>
</reference>
<protein>
    <recommendedName>
        <fullName evidence="1">Transposase IS200-like domain-containing protein</fullName>
    </recommendedName>
</protein>
<accession>A0A1F6G7V1</accession>
<dbReference type="Proteomes" id="UP000176867">
    <property type="component" value="Unassembled WGS sequence"/>
</dbReference>
<dbReference type="GO" id="GO:0003677">
    <property type="term" value="F:DNA binding"/>
    <property type="evidence" value="ECO:0007669"/>
    <property type="project" value="InterPro"/>
</dbReference>
<dbReference type="SMART" id="SM01321">
    <property type="entry name" value="Y1_Tnp"/>
    <property type="match status" value="1"/>
</dbReference>
<dbReference type="SUPFAM" id="SSF143422">
    <property type="entry name" value="Transposase IS200-like"/>
    <property type="match status" value="1"/>
</dbReference>
<dbReference type="AlphaFoldDB" id="A0A1F6G7V1"/>
<feature type="domain" description="Transposase IS200-like" evidence="1">
    <location>
        <begin position="8"/>
        <end position="147"/>
    </location>
</feature>
<dbReference type="GO" id="GO:0006313">
    <property type="term" value="P:DNA transposition"/>
    <property type="evidence" value="ECO:0007669"/>
    <property type="project" value="InterPro"/>
</dbReference>
<sequence>MQRKMPFLETEYYHLYNRGVEKRNIFSSVGDYRRFMALIYLANSDENVRIGNILRKTAYEDIFTQDRGNPLVAVGAFCLMPNHFHLLATPLSENGLSQYMLKLQTGYSMYFNIKNDRSGSLFQGPFRSQHADEDRYLKYLFSYIHLNPAKLRDPHWKEKPYLKHSPLKMFVEHYPYSSFGEYLNGTHIITNPTPFPDYFSSKTEIETHITDWLEPEPD</sequence>
<dbReference type="InterPro" id="IPR036515">
    <property type="entry name" value="Transposase_17_sf"/>
</dbReference>
<dbReference type="EMBL" id="MFMU01000002">
    <property type="protein sequence ID" value="OGG94179.1"/>
    <property type="molecule type" value="Genomic_DNA"/>
</dbReference>
<dbReference type="GO" id="GO:0004803">
    <property type="term" value="F:transposase activity"/>
    <property type="evidence" value="ECO:0007669"/>
    <property type="project" value="InterPro"/>
</dbReference>
<dbReference type="PANTHER" id="PTHR34322:SF2">
    <property type="entry name" value="TRANSPOSASE IS200-LIKE DOMAIN-CONTAINING PROTEIN"/>
    <property type="match status" value="1"/>
</dbReference>
<proteinExistence type="predicted"/>